<reference evidence="3" key="1">
    <citation type="submission" date="2017-09" db="EMBL/GenBank/DDBJ databases">
        <title>Depth-based differentiation of microbial function through sediment-hosted aquifers and enrichment of novel symbionts in the deep terrestrial subsurface.</title>
        <authorList>
            <person name="Probst A.J."/>
            <person name="Ladd B."/>
            <person name="Jarett J.K."/>
            <person name="Geller-Mcgrath D.E."/>
            <person name="Sieber C.M.K."/>
            <person name="Emerson J.B."/>
            <person name="Anantharaman K."/>
            <person name="Thomas B.C."/>
            <person name="Malmstrom R."/>
            <person name="Stieglmeier M."/>
            <person name="Klingl A."/>
            <person name="Woyke T."/>
            <person name="Ryan C.M."/>
            <person name="Banfield J.F."/>
        </authorList>
    </citation>
    <scope>NUCLEOTIDE SEQUENCE [LARGE SCALE GENOMIC DNA]</scope>
</reference>
<dbReference type="Proteomes" id="UP000231098">
    <property type="component" value="Unassembled WGS sequence"/>
</dbReference>
<evidence type="ECO:0000313" key="2">
    <source>
        <dbReference type="EMBL" id="PIS21335.1"/>
    </source>
</evidence>
<keyword evidence="1" id="KW-1133">Transmembrane helix</keyword>
<organism evidence="2 3">
    <name type="scientific">candidate division WWE3 bacterium CG08_land_8_20_14_0_20_41_15</name>
    <dbReference type="NCBI Taxonomy" id="1975086"/>
    <lineage>
        <taxon>Bacteria</taxon>
        <taxon>Katanobacteria</taxon>
    </lineage>
</organism>
<dbReference type="EMBL" id="PEYV01000055">
    <property type="protein sequence ID" value="PIS21335.1"/>
    <property type="molecule type" value="Genomic_DNA"/>
</dbReference>
<sequence>MFRLEVYWFLFLPMVSKTLVKLIDEAVIPAVALVSAKVLGSILVAEYLNLNWEMSKTGLVFSSSDEFIAANSYSSLIMFGFVVLGLAWVVVRARSLHETHVTPRLSARLASLRMLPLVQDTKTIYSSAFVWL</sequence>
<feature type="transmembrane region" description="Helical" evidence="1">
    <location>
        <begin position="30"/>
        <end position="48"/>
    </location>
</feature>
<feature type="non-terminal residue" evidence="2">
    <location>
        <position position="132"/>
    </location>
</feature>
<comment type="caution">
    <text evidence="2">The sequence shown here is derived from an EMBL/GenBank/DDBJ whole genome shotgun (WGS) entry which is preliminary data.</text>
</comment>
<gene>
    <name evidence="2" type="ORF">COT51_03255</name>
</gene>
<accession>A0A2H0X918</accession>
<feature type="transmembrane region" description="Helical" evidence="1">
    <location>
        <begin position="68"/>
        <end position="91"/>
    </location>
</feature>
<keyword evidence="1" id="KW-0472">Membrane</keyword>
<keyword evidence="1" id="KW-0812">Transmembrane</keyword>
<name>A0A2H0X918_UNCKA</name>
<protein>
    <submittedName>
        <fullName evidence="2">Uncharacterized protein</fullName>
    </submittedName>
</protein>
<evidence type="ECO:0000256" key="1">
    <source>
        <dbReference type="SAM" id="Phobius"/>
    </source>
</evidence>
<evidence type="ECO:0000313" key="3">
    <source>
        <dbReference type="Proteomes" id="UP000231098"/>
    </source>
</evidence>
<proteinExistence type="predicted"/>
<dbReference type="AlphaFoldDB" id="A0A2H0X918"/>